<protein>
    <submittedName>
        <fullName evidence="1">Uncharacterized protein</fullName>
    </submittedName>
</protein>
<sequence length="281" mass="32079">EYNKNGRKYKRTQEGNFIRVRGESKHLIVAHNYSNYGENYAIVSSYYILQQTGTILQDYRDLCLAIIFTSREIELNKWYESNSKVCSVEDALYNPFNFKQDAMDYISGISLQQRIEYVKAGCSILAATKINFLQTDHHVASPMLEGYVLKELINEICGSESALKSEDVYNSLRAFCHWCSIRGVLHCLDVPGLRLDAELIHNFKNFPRQPEWIKNAVMLRYPAGTSKCALIKKSLIVISKSVFGKLITCSNPSSIHNLFKLCSAIEAEPLRYHIRASSNNL</sequence>
<dbReference type="AlphaFoldDB" id="A0A1E4T137"/>
<dbReference type="OrthoDB" id="4075408at2759"/>
<evidence type="ECO:0000313" key="2">
    <source>
        <dbReference type="Proteomes" id="UP000094801"/>
    </source>
</evidence>
<keyword evidence="2" id="KW-1185">Reference proteome</keyword>
<accession>A0A1E4T137</accession>
<gene>
    <name evidence="1" type="ORF">CANARDRAFT_186968</name>
</gene>
<evidence type="ECO:0000313" key="1">
    <source>
        <dbReference type="EMBL" id="ODV85469.1"/>
    </source>
</evidence>
<dbReference type="EMBL" id="KV453852">
    <property type="protein sequence ID" value="ODV85469.1"/>
    <property type="molecule type" value="Genomic_DNA"/>
</dbReference>
<proteinExistence type="predicted"/>
<organism evidence="1 2">
    <name type="scientific">[Candida] arabinofermentans NRRL YB-2248</name>
    <dbReference type="NCBI Taxonomy" id="983967"/>
    <lineage>
        <taxon>Eukaryota</taxon>
        <taxon>Fungi</taxon>
        <taxon>Dikarya</taxon>
        <taxon>Ascomycota</taxon>
        <taxon>Saccharomycotina</taxon>
        <taxon>Pichiomycetes</taxon>
        <taxon>Pichiales</taxon>
        <taxon>Pichiaceae</taxon>
        <taxon>Ogataea</taxon>
        <taxon>Ogataea/Candida clade</taxon>
    </lineage>
</organism>
<reference evidence="2" key="1">
    <citation type="submission" date="2016-04" db="EMBL/GenBank/DDBJ databases">
        <title>Comparative genomics of biotechnologically important yeasts.</title>
        <authorList>
            <consortium name="DOE Joint Genome Institute"/>
            <person name="Riley R."/>
            <person name="Haridas S."/>
            <person name="Wolfe K.H."/>
            <person name="Lopes M.R."/>
            <person name="Hittinger C.T."/>
            <person name="Goker M."/>
            <person name="Salamov A."/>
            <person name="Wisecaver J."/>
            <person name="Long T.M."/>
            <person name="Aerts A.L."/>
            <person name="Barry K."/>
            <person name="Choi C."/>
            <person name="Clum A."/>
            <person name="Coughlan A.Y."/>
            <person name="Deshpande S."/>
            <person name="Douglass A.P."/>
            <person name="Hanson S.J."/>
            <person name="Klenk H.-P."/>
            <person name="Labutti K."/>
            <person name="Lapidus A."/>
            <person name="Lindquist E."/>
            <person name="Lipzen A."/>
            <person name="Meier-Kolthoff J.P."/>
            <person name="Ohm R.A."/>
            <person name="Otillar R.P."/>
            <person name="Pangilinan J."/>
            <person name="Peng Y."/>
            <person name="Rokas A."/>
            <person name="Rosa C.A."/>
            <person name="Scheuner C."/>
            <person name="Sibirny A.A."/>
            <person name="Slot J.C."/>
            <person name="Stielow J.B."/>
            <person name="Sun H."/>
            <person name="Kurtzman C.P."/>
            <person name="Blackwell M."/>
            <person name="Grigoriev I.V."/>
            <person name="Jeffries T.W."/>
        </authorList>
    </citation>
    <scope>NUCLEOTIDE SEQUENCE [LARGE SCALE GENOMIC DNA]</scope>
    <source>
        <strain evidence="2">NRRL YB-2248</strain>
    </source>
</reference>
<name>A0A1E4T137_9ASCO</name>
<feature type="non-terminal residue" evidence="1">
    <location>
        <position position="1"/>
    </location>
</feature>
<feature type="non-terminal residue" evidence="1">
    <location>
        <position position="281"/>
    </location>
</feature>
<dbReference type="Proteomes" id="UP000094801">
    <property type="component" value="Unassembled WGS sequence"/>
</dbReference>